<dbReference type="EMBL" id="JASBWR010000027">
    <property type="protein sequence ID" value="KAJ9106884.1"/>
    <property type="molecule type" value="Genomic_DNA"/>
</dbReference>
<keyword evidence="2" id="KW-1185">Reference proteome</keyword>
<organism evidence="1 2">
    <name type="scientific">Naganishia cerealis</name>
    <dbReference type="NCBI Taxonomy" id="610337"/>
    <lineage>
        <taxon>Eukaryota</taxon>
        <taxon>Fungi</taxon>
        <taxon>Dikarya</taxon>
        <taxon>Basidiomycota</taxon>
        <taxon>Agaricomycotina</taxon>
        <taxon>Tremellomycetes</taxon>
        <taxon>Filobasidiales</taxon>
        <taxon>Filobasidiaceae</taxon>
        <taxon>Naganishia</taxon>
    </lineage>
</organism>
<proteinExistence type="predicted"/>
<name>A0ACC2W554_9TREE</name>
<protein>
    <submittedName>
        <fullName evidence="1">Uncharacterized protein</fullName>
    </submittedName>
</protein>
<evidence type="ECO:0000313" key="2">
    <source>
        <dbReference type="Proteomes" id="UP001241377"/>
    </source>
</evidence>
<accession>A0ACC2W554</accession>
<gene>
    <name evidence="1" type="ORF">QFC19_003014</name>
</gene>
<sequence>MSNAIFVSPSERAYIQTGLAHPTEPTRQDNRLLEAIRPIQISQGDAPQANGSARVVLGGKGGTEVVVGIKLDVVNAADVGEEADQEREGKESWRAKIEVDVTPQAFPHLNQSACSALSSYYANLLNDHFVPYLPPLPILPPYKYFQPNVHASIISSSSASVPFVLFTAVRAAFASLYVPKTKFVGWESAIPDQKNRTAMDMEVDAMEAKTDRFGLEFGGGEGGITGAVRAAKAGGAAGKRKGKGKTTTNAKGKIVQVSGPGDEWDLDDYGGGDEGEGDLLDLSKKLQRHLARMISKSVELE</sequence>
<evidence type="ECO:0000313" key="1">
    <source>
        <dbReference type="EMBL" id="KAJ9106884.1"/>
    </source>
</evidence>
<dbReference type="Proteomes" id="UP001241377">
    <property type="component" value="Unassembled WGS sequence"/>
</dbReference>
<comment type="caution">
    <text evidence="1">The sequence shown here is derived from an EMBL/GenBank/DDBJ whole genome shotgun (WGS) entry which is preliminary data.</text>
</comment>
<reference evidence="1" key="1">
    <citation type="submission" date="2023-04" db="EMBL/GenBank/DDBJ databases">
        <title>Draft Genome sequencing of Naganishia species isolated from polar environments using Oxford Nanopore Technology.</title>
        <authorList>
            <person name="Leo P."/>
            <person name="Venkateswaran K."/>
        </authorList>
    </citation>
    <scope>NUCLEOTIDE SEQUENCE</scope>
    <source>
        <strain evidence="1">MNA-CCFEE 5261</strain>
    </source>
</reference>